<keyword evidence="3" id="KW-1185">Reference proteome</keyword>
<comment type="caution">
    <text evidence="2">The sequence shown here is derived from an EMBL/GenBank/DDBJ whole genome shotgun (WGS) entry which is preliminary data.</text>
</comment>
<dbReference type="PROSITE" id="PS50943">
    <property type="entry name" value="HTH_CROC1"/>
    <property type="match status" value="1"/>
</dbReference>
<dbReference type="EMBL" id="JALBUS010000001">
    <property type="protein sequence ID" value="MDX8416445.1"/>
    <property type="molecule type" value="Genomic_DNA"/>
</dbReference>
<feature type="domain" description="HTH cro/C1-type" evidence="1">
    <location>
        <begin position="29"/>
        <end position="60"/>
    </location>
</feature>
<protein>
    <submittedName>
        <fullName evidence="2">Helix-turn-helix domain-containing protein</fullName>
    </submittedName>
</protein>
<organism evidence="2 3">
    <name type="scientific">Absicoccus intestinalis</name>
    <dbReference type="NCBI Taxonomy" id="2926319"/>
    <lineage>
        <taxon>Bacteria</taxon>
        <taxon>Bacillati</taxon>
        <taxon>Bacillota</taxon>
        <taxon>Erysipelotrichia</taxon>
        <taxon>Erysipelotrichales</taxon>
        <taxon>Erysipelotrichaceae</taxon>
        <taxon>Absicoccus</taxon>
    </lineage>
</organism>
<dbReference type="Pfam" id="PF01381">
    <property type="entry name" value="HTH_3"/>
    <property type="match status" value="1"/>
</dbReference>
<name>A0ABU4WIR4_9FIRM</name>
<reference evidence="2 3" key="1">
    <citation type="submission" date="2022-03" db="EMBL/GenBank/DDBJ databases">
        <title>Novel taxa within the pig intestine.</title>
        <authorList>
            <person name="Wylensek D."/>
            <person name="Bishof K."/>
            <person name="Afrizal A."/>
            <person name="Clavel T."/>
        </authorList>
    </citation>
    <scope>NUCLEOTIDE SEQUENCE [LARGE SCALE GENOMIC DNA]</scope>
    <source>
        <strain evidence="2 3">Cla-KB-P134</strain>
    </source>
</reference>
<evidence type="ECO:0000313" key="3">
    <source>
        <dbReference type="Proteomes" id="UP001285244"/>
    </source>
</evidence>
<sequence>MVSWKKLKSLKGFKTEIIDTESITTNVFVKNLRNKLNMSQRVFARVLGISEKTVEKWEQGANPVKGASSRLLFLLNKHSYLIDDLYKIHGDFSSDLKTNYSDKFYESYTSNSFEKFNDYDDEKIIKNANSYRNNNEFEIRA</sequence>
<gene>
    <name evidence="2" type="ORF">MOZ64_01100</name>
</gene>
<dbReference type="Gene3D" id="1.10.260.40">
    <property type="entry name" value="lambda repressor-like DNA-binding domains"/>
    <property type="match status" value="1"/>
</dbReference>
<dbReference type="RefSeq" id="WP_320324779.1">
    <property type="nucleotide sequence ID" value="NZ_JALBUS010000001.1"/>
</dbReference>
<dbReference type="SUPFAM" id="SSF47413">
    <property type="entry name" value="lambda repressor-like DNA-binding domains"/>
    <property type="match status" value="1"/>
</dbReference>
<proteinExistence type="predicted"/>
<dbReference type="InterPro" id="IPR010982">
    <property type="entry name" value="Lambda_DNA-bd_dom_sf"/>
</dbReference>
<evidence type="ECO:0000313" key="2">
    <source>
        <dbReference type="EMBL" id="MDX8416445.1"/>
    </source>
</evidence>
<dbReference type="CDD" id="cd00093">
    <property type="entry name" value="HTH_XRE"/>
    <property type="match status" value="1"/>
</dbReference>
<dbReference type="Proteomes" id="UP001285244">
    <property type="component" value="Unassembled WGS sequence"/>
</dbReference>
<accession>A0ABU4WIR4</accession>
<dbReference type="InterPro" id="IPR001387">
    <property type="entry name" value="Cro/C1-type_HTH"/>
</dbReference>
<evidence type="ECO:0000259" key="1">
    <source>
        <dbReference type="PROSITE" id="PS50943"/>
    </source>
</evidence>